<dbReference type="PANTHER" id="PTHR33606">
    <property type="entry name" value="PROTEIN YCII"/>
    <property type="match status" value="1"/>
</dbReference>
<evidence type="ECO:0000313" key="3">
    <source>
        <dbReference type="Proteomes" id="UP000187283"/>
    </source>
</evidence>
<name>A0A1R1YCX9_9FUNG</name>
<dbReference type="Proteomes" id="UP000187283">
    <property type="component" value="Unassembled WGS sequence"/>
</dbReference>
<evidence type="ECO:0000259" key="1">
    <source>
        <dbReference type="Pfam" id="PF03795"/>
    </source>
</evidence>
<gene>
    <name evidence="2" type="ORF">AYI70_g1367</name>
</gene>
<dbReference type="InterPro" id="IPR011008">
    <property type="entry name" value="Dimeric_a/b-barrel"/>
</dbReference>
<proteinExistence type="predicted"/>
<dbReference type="Gene3D" id="3.30.70.1060">
    <property type="entry name" value="Dimeric alpha+beta barrel"/>
    <property type="match status" value="1"/>
</dbReference>
<dbReference type="InterPro" id="IPR005545">
    <property type="entry name" value="YCII"/>
</dbReference>
<accession>A0A1R1YCX9</accession>
<dbReference type="SUPFAM" id="SSF54909">
    <property type="entry name" value="Dimeric alpha+beta barrel"/>
    <property type="match status" value="1"/>
</dbReference>
<protein>
    <recommendedName>
        <fullName evidence="1">YCII-related domain-containing protein</fullName>
    </recommendedName>
</protein>
<dbReference type="Pfam" id="PF03795">
    <property type="entry name" value="YCII"/>
    <property type="match status" value="1"/>
</dbReference>
<reference evidence="2 3" key="1">
    <citation type="submission" date="2017-01" db="EMBL/GenBank/DDBJ databases">
        <authorList>
            <person name="Mah S.A."/>
            <person name="Swanson W.J."/>
            <person name="Moy G.W."/>
            <person name="Vacquier V.D."/>
        </authorList>
    </citation>
    <scope>NUCLEOTIDE SEQUENCE [LARGE SCALE GENOMIC DNA]</scope>
    <source>
        <strain evidence="2 3">GSMNP</strain>
    </source>
</reference>
<evidence type="ECO:0000313" key="2">
    <source>
        <dbReference type="EMBL" id="OMJ24749.1"/>
    </source>
</evidence>
<comment type="caution">
    <text evidence="2">The sequence shown here is derived from an EMBL/GenBank/DDBJ whole genome shotgun (WGS) entry which is preliminary data.</text>
</comment>
<feature type="domain" description="YCII-related" evidence="1">
    <location>
        <begin position="59"/>
        <end position="131"/>
    </location>
</feature>
<keyword evidence="3" id="KW-1185">Reference proteome</keyword>
<sequence>MNISSRLVRPAASVFQRAVFAAKPKFVTATRSNFSTSTSLLTSDKFFHVKIKDYTDLNCFERRMKVRDSHLKKLKPLLDNKTVVFGGALVGSGTNDSTTTMIGSVLVFRAETEANVRSILESDLYAKNNVWDMSTLEISEIKPILN</sequence>
<dbReference type="PANTHER" id="PTHR33606:SF3">
    <property type="entry name" value="PROTEIN YCII"/>
    <property type="match status" value="1"/>
</dbReference>
<dbReference type="InterPro" id="IPR051807">
    <property type="entry name" value="Sec-metab_biosynth-assoc"/>
</dbReference>
<organism evidence="2 3">
    <name type="scientific">Smittium culicis</name>
    <dbReference type="NCBI Taxonomy" id="133412"/>
    <lineage>
        <taxon>Eukaryota</taxon>
        <taxon>Fungi</taxon>
        <taxon>Fungi incertae sedis</taxon>
        <taxon>Zoopagomycota</taxon>
        <taxon>Kickxellomycotina</taxon>
        <taxon>Harpellomycetes</taxon>
        <taxon>Harpellales</taxon>
        <taxon>Legeriomycetaceae</taxon>
        <taxon>Smittium</taxon>
    </lineage>
</organism>
<dbReference type="OrthoDB" id="5519740at2759"/>
<dbReference type="AlphaFoldDB" id="A0A1R1YCX9"/>
<dbReference type="EMBL" id="LSSN01000285">
    <property type="protein sequence ID" value="OMJ24749.1"/>
    <property type="molecule type" value="Genomic_DNA"/>
</dbReference>